<keyword evidence="1 2" id="KW-0238">DNA-binding</keyword>
<dbReference type="RefSeq" id="WP_225591306.1">
    <property type="nucleotide sequence ID" value="NZ_CADIKO010000006.1"/>
</dbReference>
<evidence type="ECO:0000256" key="1">
    <source>
        <dbReference type="ARBA" id="ARBA00023125"/>
    </source>
</evidence>
<name>A0ABU2DLY6_ACHAE</name>
<dbReference type="GeneID" id="84699146"/>
<proteinExistence type="predicted"/>
<organism evidence="4 5">
    <name type="scientific">Achromobacter aegrifaciens</name>
    <dbReference type="NCBI Taxonomy" id="1287736"/>
    <lineage>
        <taxon>Bacteria</taxon>
        <taxon>Pseudomonadati</taxon>
        <taxon>Pseudomonadota</taxon>
        <taxon>Betaproteobacteria</taxon>
        <taxon>Burkholderiales</taxon>
        <taxon>Alcaligenaceae</taxon>
        <taxon>Achromobacter</taxon>
    </lineage>
</organism>
<keyword evidence="5" id="KW-1185">Reference proteome</keyword>
<accession>A0ABU2DLY6</accession>
<reference evidence="5" key="1">
    <citation type="submission" date="2023-07" db="EMBL/GenBank/DDBJ databases">
        <title>Glyphosate-induced phosphonatase operons in soil bacteria of genus Achromobacter.</title>
        <authorList>
            <person name="Epiktetov D.O."/>
            <person name="Sviridov A.V."/>
            <person name="Tarlachkov S.V."/>
            <person name="Shushkova T.V."/>
            <person name="Toropygin I.Y."/>
            <person name="Leontievsky A."/>
        </authorList>
    </citation>
    <scope>NUCLEOTIDE SEQUENCE [LARGE SCALE GENOMIC DNA]</scope>
    <source>
        <strain evidence="5">Kg 16</strain>
    </source>
</reference>
<dbReference type="PROSITE" id="PS50977">
    <property type="entry name" value="HTH_TETR_2"/>
    <property type="match status" value="1"/>
</dbReference>
<protein>
    <submittedName>
        <fullName evidence="4">TetR/AcrR family transcriptional regulator</fullName>
    </submittedName>
</protein>
<dbReference type="Gene3D" id="1.10.357.10">
    <property type="entry name" value="Tetracycline Repressor, domain 2"/>
    <property type="match status" value="1"/>
</dbReference>
<feature type="domain" description="HTH tetR-type" evidence="3">
    <location>
        <begin position="1"/>
        <end position="56"/>
    </location>
</feature>
<sequence>MIRAGRELIERHANLDLVLIGDVIRLADTSIGAFYGRFQDKETFLAAVLDAAVTESKAQADNLVRQDAVWTEGTASDIVAAMVDFYVDGCRESQGTFKAVLQDFSMAERESSPLVILNRHMHALFVPALARKMPVQAGVDTELEIQIAMQMLLGTLSAMMLTDPGPMRLPDDAIKQLLTDRMRRMLRLT</sequence>
<evidence type="ECO:0000259" key="3">
    <source>
        <dbReference type="PROSITE" id="PS50977"/>
    </source>
</evidence>
<dbReference type="InterPro" id="IPR001647">
    <property type="entry name" value="HTH_TetR"/>
</dbReference>
<evidence type="ECO:0000313" key="5">
    <source>
        <dbReference type="Proteomes" id="UP001264156"/>
    </source>
</evidence>
<dbReference type="EMBL" id="JAVKVN010000015">
    <property type="protein sequence ID" value="MDR7949080.1"/>
    <property type="molecule type" value="Genomic_DNA"/>
</dbReference>
<gene>
    <name evidence="4" type="ORF">RIU57_28430</name>
</gene>
<feature type="DNA-binding region" description="H-T-H motif" evidence="2">
    <location>
        <begin position="19"/>
        <end position="38"/>
    </location>
</feature>
<evidence type="ECO:0000256" key="2">
    <source>
        <dbReference type="PROSITE-ProRule" id="PRU00335"/>
    </source>
</evidence>
<dbReference type="Proteomes" id="UP001264156">
    <property type="component" value="Unassembled WGS sequence"/>
</dbReference>
<dbReference type="SUPFAM" id="SSF46689">
    <property type="entry name" value="Homeodomain-like"/>
    <property type="match status" value="1"/>
</dbReference>
<evidence type="ECO:0000313" key="4">
    <source>
        <dbReference type="EMBL" id="MDR7949080.1"/>
    </source>
</evidence>
<dbReference type="InterPro" id="IPR009057">
    <property type="entry name" value="Homeodomain-like_sf"/>
</dbReference>
<comment type="caution">
    <text evidence="4">The sequence shown here is derived from an EMBL/GenBank/DDBJ whole genome shotgun (WGS) entry which is preliminary data.</text>
</comment>